<dbReference type="Proteomes" id="UP000001930">
    <property type="component" value="Chromosome II"/>
</dbReference>
<gene>
    <name evidence="4" type="ordered locus">BTH_II2065</name>
</gene>
<organism evidence="4 5">
    <name type="scientific">Burkholderia thailandensis (strain ATCC 700388 / DSM 13276 / CCUG 48851 / CIP 106301 / E264)</name>
    <dbReference type="NCBI Taxonomy" id="271848"/>
    <lineage>
        <taxon>Bacteria</taxon>
        <taxon>Pseudomonadati</taxon>
        <taxon>Pseudomonadota</taxon>
        <taxon>Betaproteobacteria</taxon>
        <taxon>Burkholderiales</taxon>
        <taxon>Burkholderiaceae</taxon>
        <taxon>Burkholderia</taxon>
        <taxon>pseudomallei group</taxon>
    </lineage>
</organism>
<proteinExistence type="predicted"/>
<evidence type="ECO:0000256" key="2">
    <source>
        <dbReference type="SAM" id="MobiDB-lite"/>
    </source>
</evidence>
<dbReference type="InterPro" id="IPR001041">
    <property type="entry name" value="2Fe-2S_ferredoxin-type"/>
</dbReference>
<dbReference type="InterPro" id="IPR042204">
    <property type="entry name" value="2Fe-2S-bd_N"/>
</dbReference>
<dbReference type="SUPFAM" id="SSF54292">
    <property type="entry name" value="2Fe-2S ferredoxin-like"/>
    <property type="match status" value="1"/>
</dbReference>
<dbReference type="HOGENOM" id="CLU_1913169_0_0_4"/>
<evidence type="ECO:0000256" key="1">
    <source>
        <dbReference type="ARBA" id="ARBA00023002"/>
    </source>
</evidence>
<evidence type="ECO:0000259" key="3">
    <source>
        <dbReference type="PROSITE" id="PS51085"/>
    </source>
</evidence>
<evidence type="ECO:0000313" key="4">
    <source>
        <dbReference type="EMBL" id="ABC34697.1"/>
    </source>
</evidence>
<protein>
    <submittedName>
        <fullName evidence="4">NAD-dependent formate dehydrogenase, alpha subunit</fullName>
    </submittedName>
</protein>
<evidence type="ECO:0000313" key="5">
    <source>
        <dbReference type="Proteomes" id="UP000001930"/>
    </source>
</evidence>
<dbReference type="InterPro" id="IPR036010">
    <property type="entry name" value="2Fe-2S_ferredoxin-like_sf"/>
</dbReference>
<dbReference type="PROSITE" id="PS51085">
    <property type="entry name" value="2FE2S_FER_2"/>
    <property type="match status" value="1"/>
</dbReference>
<name>Q2T3J6_BURTA</name>
<keyword evidence="1" id="KW-0560">Oxidoreductase</keyword>
<feature type="region of interest" description="Disordered" evidence="2">
    <location>
        <begin position="1"/>
        <end position="31"/>
    </location>
</feature>
<dbReference type="GO" id="GO:0016491">
    <property type="term" value="F:oxidoreductase activity"/>
    <property type="evidence" value="ECO:0007669"/>
    <property type="project" value="UniProtKB-KW"/>
</dbReference>
<feature type="domain" description="2Fe-2S ferredoxin-type" evidence="3">
    <location>
        <begin position="54"/>
        <end position="132"/>
    </location>
</feature>
<reference evidence="4 5" key="1">
    <citation type="journal article" date="2005" name="BMC Genomics">
        <title>Bacterial genome adaptation to niches: divergence of the potential virulence genes in three Burkholderia species of different survival strategies.</title>
        <authorList>
            <person name="Kim H.S."/>
            <person name="Schell M.A."/>
            <person name="Yu Y."/>
            <person name="Ulrich R.L."/>
            <person name="Sarria S.H."/>
            <person name="Nierman W.C."/>
            <person name="DeShazer D."/>
        </authorList>
    </citation>
    <scope>NUCLEOTIDE SEQUENCE [LARGE SCALE GENOMIC DNA]</scope>
    <source>
        <strain evidence="5">ATCC 700388 / DSM 13276 / CCUG 48851 / CIP 106301 / E264</strain>
    </source>
</reference>
<dbReference type="GO" id="GO:0051536">
    <property type="term" value="F:iron-sulfur cluster binding"/>
    <property type="evidence" value="ECO:0007669"/>
    <property type="project" value="InterPro"/>
</dbReference>
<dbReference type="EMBL" id="CP000085">
    <property type="protein sequence ID" value="ABC34697.1"/>
    <property type="molecule type" value="Genomic_DNA"/>
</dbReference>
<dbReference type="Gene3D" id="3.10.20.440">
    <property type="entry name" value="2Fe-2S iron-sulphur cluster binding domain, sarcosine oxidase, alpha subunit, N-terminal domain"/>
    <property type="match status" value="1"/>
</dbReference>
<dbReference type="KEGG" id="bte:BTH_II2065"/>
<dbReference type="AlphaFoldDB" id="Q2T3J6"/>
<dbReference type="Pfam" id="PF13510">
    <property type="entry name" value="Fer2_4"/>
    <property type="match status" value="1"/>
</dbReference>
<accession>Q2T3J6</accession>
<sequence>MARGRARGARRDDRARRRARARRADVRRARGDRRRAVSAGAFSVDIEIGPGRRASMIIYLDRRPLDVVDGMTVAAAVALAGDDTTRTSCTGAARAPFCGMGICQECRVTIDGRRRLACQTLCREGMQVERTR</sequence>
<keyword evidence="5" id="KW-1185">Reference proteome</keyword>